<evidence type="ECO:0000313" key="4">
    <source>
        <dbReference type="Proteomes" id="UP000076268"/>
    </source>
</evidence>
<dbReference type="PROSITE" id="PS00101">
    <property type="entry name" value="HEXAPEP_TRANSFERASES"/>
    <property type="match status" value="1"/>
</dbReference>
<keyword evidence="4" id="KW-1185">Reference proteome</keyword>
<accession>A0A154BR65</accession>
<dbReference type="InterPro" id="IPR011004">
    <property type="entry name" value="Trimer_LpxA-like_sf"/>
</dbReference>
<dbReference type="STRING" id="1794912.AXX12_08305"/>
<evidence type="ECO:0000256" key="2">
    <source>
        <dbReference type="ARBA" id="ARBA00022737"/>
    </source>
</evidence>
<dbReference type="AlphaFoldDB" id="A0A154BR65"/>
<dbReference type="OrthoDB" id="9807278at2"/>
<gene>
    <name evidence="3" type="ORF">AXX12_08305</name>
</gene>
<dbReference type="InterPro" id="IPR050179">
    <property type="entry name" value="Trans_hexapeptide_repeat"/>
</dbReference>
<dbReference type="Gene3D" id="2.160.10.10">
    <property type="entry name" value="Hexapeptide repeat proteins"/>
    <property type="match status" value="1"/>
</dbReference>
<dbReference type="CDD" id="cd03358">
    <property type="entry name" value="LbH_WxcM_N_like"/>
    <property type="match status" value="1"/>
</dbReference>
<dbReference type="InterPro" id="IPR018357">
    <property type="entry name" value="Hexapep_transf_CS"/>
</dbReference>
<dbReference type="GO" id="GO:0016740">
    <property type="term" value="F:transferase activity"/>
    <property type="evidence" value="ECO:0007669"/>
    <property type="project" value="UniProtKB-KW"/>
</dbReference>
<evidence type="ECO:0000256" key="1">
    <source>
        <dbReference type="ARBA" id="ARBA00022679"/>
    </source>
</evidence>
<dbReference type="Proteomes" id="UP000076268">
    <property type="component" value="Unassembled WGS sequence"/>
</dbReference>
<dbReference type="SUPFAM" id="SSF51161">
    <property type="entry name" value="Trimeric LpxA-like enzymes"/>
    <property type="match status" value="1"/>
</dbReference>
<keyword evidence="1 3" id="KW-0808">Transferase</keyword>
<protein>
    <submittedName>
        <fullName evidence="3">Transferase</fullName>
    </submittedName>
</protein>
<dbReference type="PANTHER" id="PTHR43300:SF4">
    <property type="entry name" value="ACYL-[ACYL-CARRIER-PROTEIN]--UDP-N-ACETYLGLUCOSAMINE O-ACYLTRANSFERASE"/>
    <property type="match status" value="1"/>
</dbReference>
<comment type="caution">
    <text evidence="3">The sequence shown here is derived from an EMBL/GenBank/DDBJ whole genome shotgun (WGS) entry which is preliminary data.</text>
</comment>
<dbReference type="EMBL" id="LSGP01000017">
    <property type="protein sequence ID" value="KYZ76426.1"/>
    <property type="molecule type" value="Genomic_DNA"/>
</dbReference>
<sequence>MENDQYYMHPSAIVEPGVSIGDGTRVWAFTHILPGVIIGSDCNICDHVFVETGVSIGNRVTIKCGIYLWEGVVIQDDVFLGPNVVFTNDKRPRSKQYPTEFLQTVIKQGASIGANSTILPGISIGRYAMVGAGTVVTRNVPDYGLVFGNPGRLVGWVCRCGERIDASSDHSSLQCSCGLYYSISSDGVIEE</sequence>
<reference evidence="3 4" key="1">
    <citation type="submission" date="2016-02" db="EMBL/GenBank/DDBJ databases">
        <title>Anaerosporomusa subterraneum gen. nov., sp. nov., a spore-forming obligate anaerobe isolated from saprolite.</title>
        <authorList>
            <person name="Choi J.K."/>
            <person name="Shah M."/>
            <person name="Yee N."/>
        </authorList>
    </citation>
    <scope>NUCLEOTIDE SEQUENCE [LARGE SCALE GENOMIC DNA]</scope>
    <source>
        <strain evidence="3 4">RU4</strain>
    </source>
</reference>
<name>A0A154BR65_ANASB</name>
<dbReference type="Pfam" id="PF00132">
    <property type="entry name" value="Hexapep"/>
    <property type="match status" value="2"/>
</dbReference>
<dbReference type="InterPro" id="IPR001451">
    <property type="entry name" value="Hexapep"/>
</dbReference>
<proteinExistence type="predicted"/>
<evidence type="ECO:0000313" key="3">
    <source>
        <dbReference type="EMBL" id="KYZ76426.1"/>
    </source>
</evidence>
<dbReference type="RefSeq" id="WP_066241876.1">
    <property type="nucleotide sequence ID" value="NZ_LSGP01000017.1"/>
</dbReference>
<organism evidence="3 4">
    <name type="scientific">Anaerosporomusa subterranea</name>
    <dbReference type="NCBI Taxonomy" id="1794912"/>
    <lineage>
        <taxon>Bacteria</taxon>
        <taxon>Bacillati</taxon>
        <taxon>Bacillota</taxon>
        <taxon>Negativicutes</taxon>
        <taxon>Acetonemataceae</taxon>
        <taxon>Anaerosporomusa</taxon>
    </lineage>
</organism>
<keyword evidence="2" id="KW-0677">Repeat</keyword>
<dbReference type="PANTHER" id="PTHR43300">
    <property type="entry name" value="ACETYLTRANSFERASE"/>
    <property type="match status" value="1"/>
</dbReference>